<dbReference type="HOGENOM" id="CLU_2042203_0_0_1"/>
<dbReference type="AlphaFoldDB" id="M1B805"/>
<reference evidence="1" key="2">
    <citation type="submission" date="2015-06" db="UniProtKB">
        <authorList>
            <consortium name="EnsemblPlants"/>
        </authorList>
    </citation>
    <scope>IDENTIFICATION</scope>
    <source>
        <strain evidence="1">DM1-3 516 R44</strain>
    </source>
</reference>
<accession>M1B805</accession>
<keyword evidence="2" id="KW-1185">Reference proteome</keyword>
<evidence type="ECO:0000313" key="2">
    <source>
        <dbReference type="Proteomes" id="UP000011115"/>
    </source>
</evidence>
<dbReference type="STRING" id="4113.M1B805"/>
<reference evidence="2" key="1">
    <citation type="journal article" date="2011" name="Nature">
        <title>Genome sequence and analysis of the tuber crop potato.</title>
        <authorList>
            <consortium name="The Potato Genome Sequencing Consortium"/>
        </authorList>
    </citation>
    <scope>NUCLEOTIDE SEQUENCE [LARGE SCALE GENOMIC DNA]</scope>
    <source>
        <strain evidence="2">cv. DM1-3 516 R44</strain>
    </source>
</reference>
<protein>
    <submittedName>
        <fullName evidence="1">Heat shock protein</fullName>
    </submittedName>
</protein>
<dbReference type="Gramene" id="PGSC0003DMT400039256">
    <property type="protein sequence ID" value="PGSC0003DMT400039256"/>
    <property type="gene ID" value="PGSC0003DMG400015178"/>
</dbReference>
<dbReference type="Proteomes" id="UP000011115">
    <property type="component" value="Unassembled WGS sequence"/>
</dbReference>
<sequence>MPNEYLKRHLNKSIMCPKCHRPFRARVVGVPMKIQAASFSWSSSQQQQGTNYPASIRFSVSGVKIPTASNSVQYNLVILALAQQLEQTFRRIKFLRRAMQIVCMPLQLGKLHTPASQLVET</sequence>
<dbReference type="PaxDb" id="4113-PGSC0003DMT400039256"/>
<proteinExistence type="predicted"/>
<evidence type="ECO:0000313" key="1">
    <source>
        <dbReference type="EnsemblPlants" id="PGSC0003DMT400039256"/>
    </source>
</evidence>
<dbReference type="InParanoid" id="M1B805"/>
<name>M1B805_SOLTU</name>
<organism evidence="1 2">
    <name type="scientific">Solanum tuberosum</name>
    <name type="common">Potato</name>
    <dbReference type="NCBI Taxonomy" id="4113"/>
    <lineage>
        <taxon>Eukaryota</taxon>
        <taxon>Viridiplantae</taxon>
        <taxon>Streptophyta</taxon>
        <taxon>Embryophyta</taxon>
        <taxon>Tracheophyta</taxon>
        <taxon>Spermatophyta</taxon>
        <taxon>Magnoliopsida</taxon>
        <taxon>eudicotyledons</taxon>
        <taxon>Gunneridae</taxon>
        <taxon>Pentapetalae</taxon>
        <taxon>asterids</taxon>
        <taxon>lamiids</taxon>
        <taxon>Solanales</taxon>
        <taxon>Solanaceae</taxon>
        <taxon>Solanoideae</taxon>
        <taxon>Solaneae</taxon>
        <taxon>Solanum</taxon>
    </lineage>
</organism>
<dbReference type="EnsemblPlants" id="PGSC0003DMT400039256">
    <property type="protein sequence ID" value="PGSC0003DMT400039256"/>
    <property type="gene ID" value="PGSC0003DMG400015178"/>
</dbReference>
<dbReference type="ExpressionAtlas" id="M1B805">
    <property type="expression patterns" value="baseline and differential"/>
</dbReference>